<gene>
    <name evidence="2" type="ORF">CPLU01_04579</name>
</gene>
<evidence type="ECO:0000313" key="2">
    <source>
        <dbReference type="EMBL" id="KAF6835101.1"/>
    </source>
</evidence>
<proteinExistence type="predicted"/>
<comment type="caution">
    <text evidence="2">The sequence shown here is derived from an EMBL/GenBank/DDBJ whole genome shotgun (WGS) entry which is preliminary data.</text>
</comment>
<protein>
    <submittedName>
        <fullName evidence="2">Uncharacterized protein</fullName>
    </submittedName>
</protein>
<feature type="region of interest" description="Disordered" evidence="1">
    <location>
        <begin position="47"/>
        <end position="72"/>
    </location>
</feature>
<organism evidence="2 3">
    <name type="scientific">Colletotrichum plurivorum</name>
    <dbReference type="NCBI Taxonomy" id="2175906"/>
    <lineage>
        <taxon>Eukaryota</taxon>
        <taxon>Fungi</taxon>
        <taxon>Dikarya</taxon>
        <taxon>Ascomycota</taxon>
        <taxon>Pezizomycotina</taxon>
        <taxon>Sordariomycetes</taxon>
        <taxon>Hypocreomycetidae</taxon>
        <taxon>Glomerellales</taxon>
        <taxon>Glomerellaceae</taxon>
        <taxon>Colletotrichum</taxon>
        <taxon>Colletotrichum orchidearum species complex</taxon>
    </lineage>
</organism>
<accession>A0A8H6KPV5</accession>
<keyword evidence="3" id="KW-1185">Reference proteome</keyword>
<dbReference type="AlphaFoldDB" id="A0A8H6KPV5"/>
<reference evidence="2" key="1">
    <citation type="journal article" date="2020" name="Phytopathology">
        <title>Genome Sequence Resources of Colletotrichum truncatum, C. plurivorum, C. musicola, and C. sojae: Four Species Pathogenic to Soybean (Glycine max).</title>
        <authorList>
            <person name="Rogerio F."/>
            <person name="Boufleur T.R."/>
            <person name="Ciampi-Guillardi M."/>
            <person name="Sukno S.A."/>
            <person name="Thon M.R."/>
            <person name="Massola Junior N.S."/>
            <person name="Baroncelli R."/>
        </authorList>
    </citation>
    <scope>NUCLEOTIDE SEQUENCE</scope>
    <source>
        <strain evidence="2">LFN00145</strain>
    </source>
</reference>
<dbReference type="EMBL" id="WIGO01000043">
    <property type="protein sequence ID" value="KAF6835101.1"/>
    <property type="molecule type" value="Genomic_DNA"/>
</dbReference>
<sequence>MDPQINTWSDWLWSKEHATYYCYLTLPNGVEHRERHAFSLLVHPSAREGRSNNASAVESWAATPKNQSHESAAATCEREDFDFADPDDEGDATWCDEEDVDEGQLSIARRFGISRSNGWRLIKTFAISSVGRNGQQAI</sequence>
<dbReference type="Proteomes" id="UP000654918">
    <property type="component" value="Unassembled WGS sequence"/>
</dbReference>
<evidence type="ECO:0000313" key="3">
    <source>
        <dbReference type="Proteomes" id="UP000654918"/>
    </source>
</evidence>
<evidence type="ECO:0000256" key="1">
    <source>
        <dbReference type="SAM" id="MobiDB-lite"/>
    </source>
</evidence>
<name>A0A8H6KPV5_9PEZI</name>